<gene>
    <name evidence="4" type="ORF">ACE3NQ_14890</name>
</gene>
<evidence type="ECO:0000313" key="4">
    <source>
        <dbReference type="EMBL" id="MFB5682209.1"/>
    </source>
</evidence>
<evidence type="ECO:0000259" key="3">
    <source>
        <dbReference type="PROSITE" id="PS51272"/>
    </source>
</evidence>
<feature type="domain" description="SLH" evidence="3">
    <location>
        <begin position="91"/>
        <end position="154"/>
    </location>
</feature>
<accession>A0ABV5BBI4</accession>
<keyword evidence="5" id="KW-1185">Reference proteome</keyword>
<dbReference type="Gene3D" id="2.60.40.10">
    <property type="entry name" value="Immunoglobulins"/>
    <property type="match status" value="1"/>
</dbReference>
<dbReference type="InterPro" id="IPR041498">
    <property type="entry name" value="Big_6"/>
</dbReference>
<dbReference type="InterPro" id="IPR051465">
    <property type="entry name" value="Cell_Envelope_Struct_Comp"/>
</dbReference>
<feature type="domain" description="SLH" evidence="3">
    <location>
        <begin position="157"/>
        <end position="217"/>
    </location>
</feature>
<keyword evidence="2" id="KW-0732">Signal</keyword>
<feature type="domain" description="SLH" evidence="3">
    <location>
        <begin position="24"/>
        <end position="87"/>
    </location>
</feature>
<dbReference type="PANTHER" id="PTHR43308">
    <property type="entry name" value="OUTER MEMBRANE PROTEIN ALPHA-RELATED"/>
    <property type="match status" value="1"/>
</dbReference>
<feature type="compositionally biased region" description="Acidic residues" evidence="1">
    <location>
        <begin position="246"/>
        <end position="287"/>
    </location>
</feature>
<organism evidence="4 5">
    <name type="scientific">Paenibacillus terreus</name>
    <dbReference type="NCBI Taxonomy" id="1387834"/>
    <lineage>
        <taxon>Bacteria</taxon>
        <taxon>Bacillati</taxon>
        <taxon>Bacillota</taxon>
        <taxon>Bacilli</taxon>
        <taxon>Bacillales</taxon>
        <taxon>Paenibacillaceae</taxon>
        <taxon>Paenibacillus</taxon>
    </lineage>
</organism>
<dbReference type="Proteomes" id="UP001580407">
    <property type="component" value="Unassembled WGS sequence"/>
</dbReference>
<feature type="chain" id="PRO_5045257684" evidence="2">
    <location>
        <begin position="28"/>
        <end position="402"/>
    </location>
</feature>
<evidence type="ECO:0000256" key="2">
    <source>
        <dbReference type="SAM" id="SignalP"/>
    </source>
</evidence>
<sequence length="402" mass="41647">MRKHFRKVLTGTLGAGLVLSAFSSASAATENLSAHWAGDQVKRWVAIGYLSGYSDGTVKPDASITRAEFIALVNRTFILPPSSVTVSTYGGSSAFSDLPASGWAYNAVMSAVQAGYLSGYSDGTIRPNEKVTRQEAAAIIAKVNGLTPRPASSLSGFSDYDEIASWSKGSVAAVIGQGYMSGYPDGTFKPEKPLTRAEAVVLLDAASGYTMDDTDNIIAPDENTGSVIDDTYSENGNSVIPPANIEDTDSTELGGDTDADTDNQPAEDTDTSTDTDGTSADDSEDTADSTVKAPDVDTVESGDLSITGTADPDATVRVYSENDTLLGSGTADDEGQFDITVSAVTEGAELTVIAEDADGNESTPVEITVAGQDEDDDTSADDQDSTADEDDSGNADGDSTDQ</sequence>
<feature type="signal peptide" evidence="2">
    <location>
        <begin position="1"/>
        <end position="27"/>
    </location>
</feature>
<comment type="caution">
    <text evidence="4">The sequence shown here is derived from an EMBL/GenBank/DDBJ whole genome shotgun (WGS) entry which is preliminary data.</text>
</comment>
<dbReference type="Pfam" id="PF17936">
    <property type="entry name" value="Big_6"/>
    <property type="match status" value="1"/>
</dbReference>
<dbReference type="InterPro" id="IPR001119">
    <property type="entry name" value="SLH_dom"/>
</dbReference>
<feature type="region of interest" description="Disordered" evidence="1">
    <location>
        <begin position="358"/>
        <end position="402"/>
    </location>
</feature>
<dbReference type="EMBL" id="JBHILM010000015">
    <property type="protein sequence ID" value="MFB5682209.1"/>
    <property type="molecule type" value="Genomic_DNA"/>
</dbReference>
<dbReference type="Pfam" id="PF00395">
    <property type="entry name" value="SLH"/>
    <property type="match status" value="3"/>
</dbReference>
<dbReference type="InterPro" id="IPR013783">
    <property type="entry name" value="Ig-like_fold"/>
</dbReference>
<evidence type="ECO:0000313" key="5">
    <source>
        <dbReference type="Proteomes" id="UP001580407"/>
    </source>
</evidence>
<dbReference type="PROSITE" id="PS51272">
    <property type="entry name" value="SLH"/>
    <property type="match status" value="3"/>
</dbReference>
<proteinExistence type="predicted"/>
<feature type="compositionally biased region" description="Acidic residues" evidence="1">
    <location>
        <begin position="372"/>
        <end position="402"/>
    </location>
</feature>
<protein>
    <submittedName>
        <fullName evidence="4">S-layer homology domain-containing protein</fullName>
    </submittedName>
</protein>
<feature type="region of interest" description="Disordered" evidence="1">
    <location>
        <begin position="214"/>
        <end position="310"/>
    </location>
</feature>
<reference evidence="4 5" key="1">
    <citation type="submission" date="2024-09" db="EMBL/GenBank/DDBJ databases">
        <authorList>
            <person name="Ruan L."/>
        </authorList>
    </citation>
    <scope>NUCLEOTIDE SEQUENCE [LARGE SCALE GENOMIC DNA]</scope>
    <source>
        <strain evidence="4 5">D33</strain>
    </source>
</reference>
<evidence type="ECO:0000256" key="1">
    <source>
        <dbReference type="SAM" id="MobiDB-lite"/>
    </source>
</evidence>
<name>A0ABV5BBI4_9BACL</name>
<dbReference type="RefSeq" id="WP_375525965.1">
    <property type="nucleotide sequence ID" value="NZ_JBHILM010000015.1"/>
</dbReference>